<dbReference type="Gene3D" id="3.50.50.60">
    <property type="entry name" value="FAD/NAD(P)-binding domain"/>
    <property type="match status" value="1"/>
</dbReference>
<evidence type="ECO:0000256" key="6">
    <source>
        <dbReference type="SAM" id="MobiDB-lite"/>
    </source>
</evidence>
<dbReference type="SUPFAM" id="SSF51905">
    <property type="entry name" value="FAD/NAD(P)-binding domain"/>
    <property type="match status" value="1"/>
</dbReference>
<dbReference type="RefSeq" id="WP_220115870.1">
    <property type="nucleotide sequence ID" value="NZ_JAHZUY010000003.1"/>
</dbReference>
<dbReference type="InterPro" id="IPR036188">
    <property type="entry name" value="FAD/NAD-bd_sf"/>
</dbReference>
<evidence type="ECO:0000313" key="7">
    <source>
        <dbReference type="EMBL" id="MBW8268372.1"/>
    </source>
</evidence>
<accession>A0ABS7F087</accession>
<feature type="region of interest" description="Disordered" evidence="6">
    <location>
        <begin position="1"/>
        <end position="21"/>
    </location>
</feature>
<gene>
    <name evidence="7" type="ORF">K1J50_02620</name>
</gene>
<evidence type="ECO:0000256" key="3">
    <source>
        <dbReference type="ARBA" id="ARBA00023002"/>
    </source>
</evidence>
<keyword evidence="5" id="KW-0411">Iron-sulfur</keyword>
<reference evidence="7 8" key="1">
    <citation type="submission" date="2021-08" db="EMBL/GenBank/DDBJ databases">
        <title>Caldovatus sediminis gen. nov., sp. nov., a moderately thermophilic bacterium isolated from a hot spring.</title>
        <authorList>
            <person name="Hu C.-J."/>
            <person name="Li W.-J."/>
            <person name="Xian W.-D."/>
        </authorList>
    </citation>
    <scope>NUCLEOTIDE SEQUENCE [LARGE SCALE GENOMIC DNA]</scope>
    <source>
        <strain evidence="7 8">SYSU G05006</strain>
    </source>
</reference>
<evidence type="ECO:0000256" key="4">
    <source>
        <dbReference type="ARBA" id="ARBA00023004"/>
    </source>
</evidence>
<sequence>MPTQDDPPAATGGSPSGAAEGGRLFFRSEVFRVETAAAGRRARPAHGGRSIAEPAREIPVHAECDVLVVGGGPAGTAAAVAAARLGARTILLERYNHLGGLSTGGLVIWIDRMTDWDGRLVIRGFAEELLARLPQEAVAGPPREAWGARDAATAAWWQLRTAAFHGIVTHSPTCDPEWLKAASLDLVRESGAHPIFHAWGAQPVIGEDGAVGGAIFESKQGRRAVLARVTVDATGDGDLFARAGAAFADDIDERDIHHCMNTAWLFGGVDMPRYLRWRAESPAEFAEFMRRGREEIGLMDKAFVSWRDDVALFLGPRLAGFSALDVEDLSEVEVRSRRLMVEHLRFYRAHCPGFEGAYLLLSAPQLGVRHARRLKGVASVTREWWDGRVAADEIGVSPSLSPKFPNVSVPYGALVPASLDGLLAPGRHLSCDATSHSFLREIPQCWLTGQAAGAAAAIAAARGVPPRRVDVAELQAALRQQGVHLTEAGDGRRASAAA</sequence>
<dbReference type="PRINTS" id="PR00411">
    <property type="entry name" value="PNDRDTASEI"/>
</dbReference>
<dbReference type="PANTHER" id="PTHR43498:SF1">
    <property type="entry name" value="COB--COM HETERODISULFIDE REDUCTASE IRON-SULFUR SUBUNIT A"/>
    <property type="match status" value="1"/>
</dbReference>
<keyword evidence="8" id="KW-1185">Reference proteome</keyword>
<dbReference type="InterPro" id="IPR039650">
    <property type="entry name" value="HdrA-like"/>
</dbReference>
<feature type="compositionally biased region" description="Low complexity" evidence="6">
    <location>
        <begin position="7"/>
        <end position="21"/>
    </location>
</feature>
<dbReference type="PANTHER" id="PTHR43498">
    <property type="entry name" value="FERREDOXIN:COB-COM HETERODISULFIDE REDUCTASE SUBUNIT A"/>
    <property type="match status" value="1"/>
</dbReference>
<name>A0ABS7F087_9PROT</name>
<evidence type="ECO:0000256" key="1">
    <source>
        <dbReference type="ARBA" id="ARBA00022485"/>
    </source>
</evidence>
<proteinExistence type="predicted"/>
<keyword evidence="3" id="KW-0560">Oxidoreductase</keyword>
<dbReference type="Proteomes" id="UP001519924">
    <property type="component" value="Unassembled WGS sequence"/>
</dbReference>
<evidence type="ECO:0000256" key="5">
    <source>
        <dbReference type="ARBA" id="ARBA00023014"/>
    </source>
</evidence>
<keyword evidence="4" id="KW-0408">Iron</keyword>
<keyword evidence="2" id="KW-0479">Metal-binding</keyword>
<organism evidence="7 8">
    <name type="scientific">Caldovatus aquaticus</name>
    <dbReference type="NCBI Taxonomy" id="2865671"/>
    <lineage>
        <taxon>Bacteria</taxon>
        <taxon>Pseudomonadati</taxon>
        <taxon>Pseudomonadota</taxon>
        <taxon>Alphaproteobacteria</taxon>
        <taxon>Acetobacterales</taxon>
        <taxon>Roseomonadaceae</taxon>
        <taxon>Caldovatus</taxon>
    </lineage>
</organism>
<evidence type="ECO:0000256" key="2">
    <source>
        <dbReference type="ARBA" id="ARBA00022723"/>
    </source>
</evidence>
<protein>
    <submittedName>
        <fullName evidence="7">FAD-dependent oxidoreductase</fullName>
    </submittedName>
</protein>
<dbReference type="EMBL" id="JAHZUY010000003">
    <property type="protein sequence ID" value="MBW8268372.1"/>
    <property type="molecule type" value="Genomic_DNA"/>
</dbReference>
<keyword evidence="1" id="KW-0004">4Fe-4S</keyword>
<dbReference type="Pfam" id="PF12831">
    <property type="entry name" value="FAD_oxidored"/>
    <property type="match status" value="1"/>
</dbReference>
<comment type="caution">
    <text evidence="7">The sequence shown here is derived from an EMBL/GenBank/DDBJ whole genome shotgun (WGS) entry which is preliminary data.</text>
</comment>
<evidence type="ECO:0000313" key="8">
    <source>
        <dbReference type="Proteomes" id="UP001519924"/>
    </source>
</evidence>